<proteinExistence type="predicted"/>
<dbReference type="RefSeq" id="WP_014356082.1">
    <property type="nucleotide sequence ID" value="NC_016894.1"/>
</dbReference>
<dbReference type="AlphaFoldDB" id="H6LHU9"/>
<dbReference type="EMBL" id="CP002987">
    <property type="protein sequence ID" value="AFA48479.1"/>
    <property type="molecule type" value="Genomic_DNA"/>
</dbReference>
<evidence type="ECO:0000313" key="1">
    <source>
        <dbReference type="EMBL" id="AFA48479.1"/>
    </source>
</evidence>
<name>H6LHU9_ACEWD</name>
<reference evidence="1 2" key="2">
    <citation type="journal article" date="2012" name="PLoS ONE">
        <title>An ancient pathway combining carbon dioxide fixation with the generation and utilization of a sodium ion gradient for ATP synthesis.</title>
        <authorList>
            <person name="Poehlein A."/>
            <person name="Schmidt S."/>
            <person name="Kaster A.K."/>
            <person name="Goenrich M."/>
            <person name="Vollmers J."/>
            <person name="Thurmer A."/>
            <person name="Bertsch J."/>
            <person name="Schuchmann K."/>
            <person name="Voigt B."/>
            <person name="Hecker M."/>
            <person name="Daniel R."/>
            <person name="Thauer R.K."/>
            <person name="Gottschalk G."/>
            <person name="Muller V."/>
        </authorList>
    </citation>
    <scope>NUCLEOTIDE SEQUENCE [LARGE SCALE GENOMIC DNA]</scope>
    <source>
        <strain evidence="2">ATCC 29683 / DSM 1030 / JCM 2381 / KCTC 1655 / WB1</strain>
    </source>
</reference>
<sequence>MGSYDDIIDLPHHVSATRPHMPITDRAAQFSPFAALTKHGEAIVETARLTWERKELTEDAKADIELRLNLLAKQIARQPQVSITYFQPDEMKDGGSYITVAGIVIKIDVYDHIVVMLDKTKIPIKNIFEINGEMFAGMD</sequence>
<reference evidence="2" key="1">
    <citation type="submission" date="2011-07" db="EMBL/GenBank/DDBJ databases">
        <title>Complete genome sequence of Acetobacterium woodii.</title>
        <authorList>
            <person name="Poehlein A."/>
            <person name="Schmidt S."/>
            <person name="Kaster A.-K."/>
            <person name="Goenrich M."/>
            <person name="Vollmers J."/>
            <person name="Thuermer A."/>
            <person name="Gottschalk G."/>
            <person name="Thauer R.K."/>
            <person name="Daniel R."/>
            <person name="Mueller V."/>
        </authorList>
    </citation>
    <scope>NUCLEOTIDE SEQUENCE [LARGE SCALE GENOMIC DNA]</scope>
    <source>
        <strain evidence="2">ATCC 29683 / DSM 1030 / JCM 2381 / KCTC 1655 / WB1</strain>
    </source>
</reference>
<accession>H6LHU9</accession>
<gene>
    <name evidence="1" type="ordered locus">Awo_c16990</name>
</gene>
<keyword evidence="2" id="KW-1185">Reference proteome</keyword>
<organism evidence="1 2">
    <name type="scientific">Acetobacterium woodii (strain ATCC 29683 / DSM 1030 / JCM 2381 / KCTC 1655 / WB1)</name>
    <dbReference type="NCBI Taxonomy" id="931626"/>
    <lineage>
        <taxon>Bacteria</taxon>
        <taxon>Bacillati</taxon>
        <taxon>Bacillota</taxon>
        <taxon>Clostridia</taxon>
        <taxon>Eubacteriales</taxon>
        <taxon>Eubacteriaceae</taxon>
        <taxon>Acetobacterium</taxon>
    </lineage>
</organism>
<dbReference type="eggNOG" id="ENOG5032SWG">
    <property type="taxonomic scope" value="Bacteria"/>
</dbReference>
<protein>
    <recommendedName>
        <fullName evidence="3">YolD-like protein</fullName>
    </recommendedName>
</protein>
<dbReference type="KEGG" id="awo:Awo_c16990"/>
<evidence type="ECO:0008006" key="3">
    <source>
        <dbReference type="Google" id="ProtNLM"/>
    </source>
</evidence>
<evidence type="ECO:0000313" key="2">
    <source>
        <dbReference type="Proteomes" id="UP000007177"/>
    </source>
</evidence>
<dbReference type="HOGENOM" id="CLU_131538_1_0_9"/>
<dbReference type="Proteomes" id="UP000007177">
    <property type="component" value="Chromosome"/>
</dbReference>
<dbReference type="STRING" id="931626.Awo_c16990"/>